<dbReference type="PROSITE" id="PS50157">
    <property type="entry name" value="ZINC_FINGER_C2H2_2"/>
    <property type="match status" value="2"/>
</dbReference>
<keyword evidence="4 9" id="KW-0863">Zinc-finger</keyword>
<dbReference type="Gene3D" id="3.30.160.60">
    <property type="entry name" value="Classic Zinc Finger"/>
    <property type="match status" value="2"/>
</dbReference>
<accession>A0AAQ4EVJ0</accession>
<keyword evidence="5" id="KW-0862">Zinc</keyword>
<dbReference type="SMART" id="SM00355">
    <property type="entry name" value="ZnF_C2H2"/>
    <property type="match status" value="2"/>
</dbReference>
<comment type="caution">
    <text evidence="11">The sequence shown here is derived from an EMBL/GenBank/DDBJ whole genome shotgun (WGS) entry which is preliminary data.</text>
</comment>
<keyword evidence="6" id="KW-0238">DNA-binding</keyword>
<evidence type="ECO:0000256" key="8">
    <source>
        <dbReference type="ARBA" id="ARBA00037948"/>
    </source>
</evidence>
<dbReference type="FunFam" id="3.30.160.60:FF:000045">
    <property type="entry name" value="ZFP69 zinc finger protein B"/>
    <property type="match status" value="1"/>
</dbReference>
<feature type="domain" description="C2H2-type" evidence="10">
    <location>
        <begin position="84"/>
        <end position="111"/>
    </location>
</feature>
<dbReference type="GO" id="GO:0005634">
    <property type="term" value="C:nucleus"/>
    <property type="evidence" value="ECO:0007669"/>
    <property type="project" value="UniProtKB-SubCell"/>
</dbReference>
<dbReference type="FunFam" id="3.30.160.60:FF:000446">
    <property type="entry name" value="Zinc finger protein"/>
    <property type="match status" value="1"/>
</dbReference>
<evidence type="ECO:0000256" key="9">
    <source>
        <dbReference type="PROSITE-ProRule" id="PRU00042"/>
    </source>
</evidence>
<dbReference type="InterPro" id="IPR013087">
    <property type="entry name" value="Znf_C2H2_type"/>
</dbReference>
<dbReference type="InterPro" id="IPR050527">
    <property type="entry name" value="Snail/Krueppel_Znf"/>
</dbReference>
<evidence type="ECO:0000256" key="5">
    <source>
        <dbReference type="ARBA" id="ARBA00022833"/>
    </source>
</evidence>
<gene>
    <name evidence="11" type="ORF">V5799_020055</name>
</gene>
<comment type="similarity">
    <text evidence="8">Belongs to the snail C2H2-type zinc-finger protein family.</text>
</comment>
<dbReference type="Proteomes" id="UP001321473">
    <property type="component" value="Unassembled WGS sequence"/>
</dbReference>
<dbReference type="PANTHER" id="PTHR24388:SF54">
    <property type="entry name" value="PROTEIN ESCARGOT"/>
    <property type="match status" value="1"/>
</dbReference>
<evidence type="ECO:0000259" key="10">
    <source>
        <dbReference type="PROSITE" id="PS50157"/>
    </source>
</evidence>
<dbReference type="SUPFAM" id="SSF57667">
    <property type="entry name" value="beta-beta-alpha zinc fingers"/>
    <property type="match status" value="1"/>
</dbReference>
<dbReference type="GO" id="GO:0008270">
    <property type="term" value="F:zinc ion binding"/>
    <property type="evidence" value="ECO:0007669"/>
    <property type="project" value="UniProtKB-KW"/>
</dbReference>
<evidence type="ECO:0000313" key="11">
    <source>
        <dbReference type="EMBL" id="KAK8778605.1"/>
    </source>
</evidence>
<evidence type="ECO:0000256" key="1">
    <source>
        <dbReference type="ARBA" id="ARBA00004123"/>
    </source>
</evidence>
<keyword evidence="2" id="KW-0479">Metal-binding</keyword>
<keyword evidence="12" id="KW-1185">Reference proteome</keyword>
<evidence type="ECO:0000313" key="12">
    <source>
        <dbReference type="Proteomes" id="UP001321473"/>
    </source>
</evidence>
<comment type="subcellular location">
    <subcellularLocation>
        <location evidence="1">Nucleus</location>
    </subcellularLocation>
</comment>
<name>A0AAQ4EVJ0_AMBAM</name>
<protein>
    <recommendedName>
        <fullName evidence="10">C2H2-type domain-containing protein</fullName>
    </recommendedName>
</protein>
<dbReference type="AlphaFoldDB" id="A0AAQ4EVJ0"/>
<keyword evidence="3" id="KW-0677">Repeat</keyword>
<keyword evidence="7" id="KW-0539">Nucleus</keyword>
<evidence type="ECO:0000256" key="3">
    <source>
        <dbReference type="ARBA" id="ARBA00022737"/>
    </source>
</evidence>
<dbReference type="GO" id="GO:0000981">
    <property type="term" value="F:DNA-binding transcription factor activity, RNA polymerase II-specific"/>
    <property type="evidence" value="ECO:0007669"/>
    <property type="project" value="TreeGrafter"/>
</dbReference>
<dbReference type="EMBL" id="JARKHS020010575">
    <property type="protein sequence ID" value="KAK8778605.1"/>
    <property type="molecule type" value="Genomic_DNA"/>
</dbReference>
<dbReference type="PANTHER" id="PTHR24388">
    <property type="entry name" value="ZINC FINGER PROTEIN"/>
    <property type="match status" value="1"/>
</dbReference>
<organism evidence="11 12">
    <name type="scientific">Amblyomma americanum</name>
    <name type="common">Lone star tick</name>
    <dbReference type="NCBI Taxonomy" id="6943"/>
    <lineage>
        <taxon>Eukaryota</taxon>
        <taxon>Metazoa</taxon>
        <taxon>Ecdysozoa</taxon>
        <taxon>Arthropoda</taxon>
        <taxon>Chelicerata</taxon>
        <taxon>Arachnida</taxon>
        <taxon>Acari</taxon>
        <taxon>Parasitiformes</taxon>
        <taxon>Ixodida</taxon>
        <taxon>Ixodoidea</taxon>
        <taxon>Ixodidae</taxon>
        <taxon>Amblyomminae</taxon>
        <taxon>Amblyomma</taxon>
    </lineage>
</organism>
<evidence type="ECO:0000256" key="2">
    <source>
        <dbReference type="ARBA" id="ARBA00022723"/>
    </source>
</evidence>
<evidence type="ECO:0000256" key="6">
    <source>
        <dbReference type="ARBA" id="ARBA00023125"/>
    </source>
</evidence>
<reference evidence="11 12" key="1">
    <citation type="journal article" date="2023" name="Arcadia Sci">
        <title>De novo assembly of a long-read Amblyomma americanum tick genome.</title>
        <authorList>
            <person name="Chou S."/>
            <person name="Poskanzer K.E."/>
            <person name="Rollins M."/>
            <person name="Thuy-Boun P.S."/>
        </authorList>
    </citation>
    <scope>NUCLEOTIDE SEQUENCE [LARGE SCALE GENOMIC DNA]</scope>
    <source>
        <strain evidence="11">F_SG_1</strain>
        <tissue evidence="11">Salivary glands</tissue>
    </source>
</reference>
<evidence type="ECO:0000256" key="7">
    <source>
        <dbReference type="ARBA" id="ARBA00023242"/>
    </source>
</evidence>
<sequence>MPHFRQSREFLIAVSSGANGASHATFPGQECDISAPSARTATFGKETRAGADMDRSVTMNSATSDISAGTAVTFDAVNQEIQLWCCQECSFAANSEASLTTHIRNHASKKLHKCGLCWHTFSKRGHLQDHMRTHTGERPFRCSICSRQFTQKSALMGLLCSKGFTSIKLSTSRFLTTVKAL</sequence>
<evidence type="ECO:0000256" key="4">
    <source>
        <dbReference type="ARBA" id="ARBA00022771"/>
    </source>
</evidence>
<dbReference type="Pfam" id="PF00096">
    <property type="entry name" value="zf-C2H2"/>
    <property type="match status" value="1"/>
</dbReference>
<feature type="domain" description="C2H2-type" evidence="10">
    <location>
        <begin position="112"/>
        <end position="139"/>
    </location>
</feature>
<dbReference type="InterPro" id="IPR036236">
    <property type="entry name" value="Znf_C2H2_sf"/>
</dbReference>
<dbReference type="GO" id="GO:0000978">
    <property type="term" value="F:RNA polymerase II cis-regulatory region sequence-specific DNA binding"/>
    <property type="evidence" value="ECO:0007669"/>
    <property type="project" value="TreeGrafter"/>
</dbReference>
<dbReference type="PROSITE" id="PS00028">
    <property type="entry name" value="ZINC_FINGER_C2H2_1"/>
    <property type="match status" value="1"/>
</dbReference>
<proteinExistence type="inferred from homology"/>